<dbReference type="RefSeq" id="XP_033811024.1">
    <property type="nucleotide sequence ID" value="XM_033955133.1"/>
</dbReference>
<protein>
    <submittedName>
        <fullName evidence="6">Testis-specific protein 10-interacting protein isoform X1</fullName>
    </submittedName>
</protein>
<dbReference type="PANTHER" id="PTHR21501">
    <property type="entry name" value="PROTEIN FAM-161"/>
    <property type="match status" value="1"/>
</dbReference>
<dbReference type="GeneID" id="117365137"/>
<feature type="compositionally biased region" description="Basic and acidic residues" evidence="4">
    <location>
        <begin position="204"/>
        <end position="216"/>
    </location>
</feature>
<feature type="region of interest" description="Disordered" evidence="4">
    <location>
        <begin position="204"/>
        <end position="305"/>
    </location>
</feature>
<feature type="coiled-coil region" evidence="3">
    <location>
        <begin position="452"/>
        <end position="479"/>
    </location>
</feature>
<gene>
    <name evidence="6" type="primary">TSGA10IP</name>
</gene>
<feature type="compositionally biased region" description="Polar residues" evidence="4">
    <location>
        <begin position="72"/>
        <end position="84"/>
    </location>
</feature>
<feature type="compositionally biased region" description="Low complexity" evidence="4">
    <location>
        <begin position="181"/>
        <end position="192"/>
    </location>
</feature>
<reference evidence="6" key="1">
    <citation type="submission" date="2025-08" db="UniProtKB">
        <authorList>
            <consortium name="RefSeq"/>
        </authorList>
    </citation>
    <scope>IDENTIFICATION</scope>
</reference>
<dbReference type="KEGG" id="gsh:117365137"/>
<sequence length="556" mass="63653">METLEQLDHGDGIQDCCLMKKAMALEAGVHCIRKDNGISVQVKKGPGCITVQDCWDRREAASNTEHEKLHQQLRSCKSSLSSPTEDVEPVMTEEHPDDAGGEPKGGSFPFQRMWDGSASHRDICLTSPSPSGVSGVQIQTRRKSPKPASPKPFLSAVLDNEKRAAVEATKANRKEAEKKMVQSQVPSSPSSQWAGYLIKAKTSDDEKKQLLDKGKTSAEGVRFMKTRKAWQASSSEEDGTPKPRERIMSARNAGAGGNSSGMKVRGKKVQARQRDTEISRPASAPKSLRKAEKPSDDDLTFHPTINKGVPNFEKLQRKFQEQIERNKVKGKVTVCQPFHLHTGPLERHRAWEEPREKKELLEEERVWKREGGKCGSCKDCMPEEQPIPPPLNRTFQKRQEAVRKWLLEVDRRKQEERDSALERRARARQLQKRVLECLDAYRTGISFEEVLRKKLKEFRKQDRERMAEYRAELQEMEERIKHRPFLFEQGKKPALKRHICRLLADLGLDEESIWQQESGELQDNKLKDQLNKEMKPQTMQRAQEGDCQCWHEVEDH</sequence>
<keyword evidence="5" id="KW-1185">Reference proteome</keyword>
<name>A0A6P8RZQ1_GEOSA</name>
<evidence type="ECO:0000256" key="3">
    <source>
        <dbReference type="SAM" id="Coils"/>
    </source>
</evidence>
<dbReference type="InterPro" id="IPR019579">
    <property type="entry name" value="FAM161A/B"/>
</dbReference>
<dbReference type="CTD" id="254187"/>
<feature type="compositionally biased region" description="Basic and acidic residues" evidence="4">
    <location>
        <begin position="239"/>
        <end position="248"/>
    </location>
</feature>
<feature type="compositionally biased region" description="Basic and acidic residues" evidence="4">
    <location>
        <begin position="168"/>
        <end position="180"/>
    </location>
</feature>
<evidence type="ECO:0000313" key="5">
    <source>
        <dbReference type="Proteomes" id="UP000515159"/>
    </source>
</evidence>
<dbReference type="InParanoid" id="A0A6P8RZQ1"/>
<evidence type="ECO:0000256" key="2">
    <source>
        <dbReference type="ARBA" id="ARBA00023054"/>
    </source>
</evidence>
<organism evidence="5 6">
    <name type="scientific">Geotrypetes seraphini</name>
    <name type="common">Gaboon caecilian</name>
    <name type="synonym">Caecilia seraphini</name>
    <dbReference type="NCBI Taxonomy" id="260995"/>
    <lineage>
        <taxon>Eukaryota</taxon>
        <taxon>Metazoa</taxon>
        <taxon>Chordata</taxon>
        <taxon>Craniata</taxon>
        <taxon>Vertebrata</taxon>
        <taxon>Euteleostomi</taxon>
        <taxon>Amphibia</taxon>
        <taxon>Gymnophiona</taxon>
        <taxon>Geotrypetes</taxon>
    </lineage>
</organism>
<evidence type="ECO:0000313" key="6">
    <source>
        <dbReference type="RefSeq" id="XP_033811024.1"/>
    </source>
</evidence>
<dbReference type="PANTHER" id="PTHR21501:SF5">
    <property type="entry name" value="TESTIS-SPECIFIC PROTEIN 10-INTERACTING PROTEIN"/>
    <property type="match status" value="1"/>
</dbReference>
<dbReference type="Proteomes" id="UP000515159">
    <property type="component" value="Chromosome 8"/>
</dbReference>
<dbReference type="AlphaFoldDB" id="A0A6P8RZQ1"/>
<evidence type="ECO:0000256" key="4">
    <source>
        <dbReference type="SAM" id="MobiDB-lite"/>
    </source>
</evidence>
<dbReference type="OrthoDB" id="9897099at2759"/>
<keyword evidence="2 3" id="KW-0175">Coiled coil</keyword>
<comment type="similarity">
    <text evidence="1">Belongs to the FAM161 family.</text>
</comment>
<feature type="region of interest" description="Disordered" evidence="4">
    <location>
        <begin position="65"/>
        <end position="104"/>
    </location>
</feature>
<dbReference type="InterPro" id="IPR051655">
    <property type="entry name" value="FAM161"/>
</dbReference>
<dbReference type="GO" id="GO:0036064">
    <property type="term" value="C:ciliary basal body"/>
    <property type="evidence" value="ECO:0007669"/>
    <property type="project" value="TreeGrafter"/>
</dbReference>
<dbReference type="GO" id="GO:0044782">
    <property type="term" value="P:cilium organization"/>
    <property type="evidence" value="ECO:0007669"/>
    <property type="project" value="TreeGrafter"/>
</dbReference>
<feature type="region of interest" description="Disordered" evidence="4">
    <location>
        <begin position="168"/>
        <end position="192"/>
    </location>
</feature>
<evidence type="ECO:0000256" key="1">
    <source>
        <dbReference type="ARBA" id="ARBA00006663"/>
    </source>
</evidence>
<dbReference type="FunCoup" id="A0A6P8RZQ1">
    <property type="interactions" value="19"/>
</dbReference>
<dbReference type="Pfam" id="PF10595">
    <property type="entry name" value="FAM161A_B"/>
    <property type="match status" value="1"/>
</dbReference>
<proteinExistence type="inferred from homology"/>
<accession>A0A6P8RZQ1</accession>
<feature type="compositionally biased region" description="Basic and acidic residues" evidence="4">
    <location>
        <begin position="289"/>
        <end position="300"/>
    </location>
</feature>
<dbReference type="GO" id="GO:0032391">
    <property type="term" value="C:photoreceptor connecting cilium"/>
    <property type="evidence" value="ECO:0007669"/>
    <property type="project" value="TreeGrafter"/>
</dbReference>